<dbReference type="GO" id="GO:0005737">
    <property type="term" value="C:cytoplasm"/>
    <property type="evidence" value="ECO:0007669"/>
    <property type="project" value="UniProtKB-SubCell"/>
</dbReference>
<dbReference type="InterPro" id="IPR012677">
    <property type="entry name" value="Nucleotide-bd_a/b_plait_sf"/>
</dbReference>
<evidence type="ECO:0000256" key="3">
    <source>
        <dbReference type="ARBA" id="ARBA00022490"/>
    </source>
</evidence>
<evidence type="ECO:0000256" key="11">
    <source>
        <dbReference type="PROSITE-ProRule" id="PRU00176"/>
    </source>
</evidence>
<evidence type="ECO:0000259" key="13">
    <source>
        <dbReference type="PROSITE" id="PS50102"/>
    </source>
</evidence>
<evidence type="ECO:0000256" key="8">
    <source>
        <dbReference type="ARBA" id="ARBA00067851"/>
    </source>
</evidence>
<feature type="region of interest" description="Disordered" evidence="12">
    <location>
        <begin position="438"/>
        <end position="457"/>
    </location>
</feature>
<evidence type="ECO:0000256" key="4">
    <source>
        <dbReference type="ARBA" id="ARBA00022553"/>
    </source>
</evidence>
<keyword evidence="3" id="KW-0963">Cytoplasm</keyword>
<dbReference type="GO" id="GO:0008270">
    <property type="term" value="F:zinc ion binding"/>
    <property type="evidence" value="ECO:0007669"/>
    <property type="project" value="UniProtKB-KW"/>
</dbReference>
<evidence type="ECO:0000256" key="7">
    <source>
        <dbReference type="ARBA" id="ARBA00023242"/>
    </source>
</evidence>
<dbReference type="Gene3D" id="3.30.70.330">
    <property type="match status" value="2"/>
</dbReference>
<reference evidence="15" key="2">
    <citation type="submission" date="2025-08" db="UniProtKB">
        <authorList>
            <consortium name="Ensembl"/>
        </authorList>
    </citation>
    <scope>IDENTIFICATION</scope>
</reference>
<sequence>MYEVAGEMEKSSAVKLFVGNLALETTQDDLMTLFAPYGQVVSCSVLRQFAFVHLQGEGAADRAIRELNGREFKGRSLVVEESRARPLNSTRVFVGNLSALCTEEDLYELFQTFGKVLECDKVKARLSSSAGYAFVHMERKEDALQAIQSLHGTIFKGRPLSVELSKIQPSKPATSSKIPCVTCGKLGHLAGDCPAGKASTEHHQSQAAVLAAAIAAAAGLPLQVQQSVHNSFYNTTSFDPTYTALKSLTSSTSCDGKTVTPAVYGALAGMVYGSVVDQVYDSVGEQADGSADSFAHYNSASSADYSATSAYGADSTAQAVFEAARARFFEQGQQVLAEQQSVTKAADRDRSPVRRSALLPDPVPQPLSAQQRPKRRTLLPTPPGGPEETSVTDGDPITRCYAEYYRQYHHYQNYNPYQPYPQYQPYPYPPPPPIMPMQPGSEMDAQQSYMAPGTASPSVHVLPFR</sequence>
<dbReference type="SUPFAM" id="SSF54928">
    <property type="entry name" value="RNA-binding domain, RBD"/>
    <property type="match status" value="2"/>
</dbReference>
<dbReference type="InterPro" id="IPR036875">
    <property type="entry name" value="Znf_CCHC_sf"/>
</dbReference>
<dbReference type="SMART" id="SM00361">
    <property type="entry name" value="RRM_1"/>
    <property type="match status" value="2"/>
</dbReference>
<dbReference type="PANTHER" id="PTHR48025">
    <property type="entry name" value="OS02G0815200 PROTEIN"/>
    <property type="match status" value="1"/>
</dbReference>
<dbReference type="InterPro" id="IPR034506">
    <property type="entry name" value="RBM14_RRM1"/>
</dbReference>
<proteinExistence type="predicted"/>
<dbReference type="GO" id="GO:0005634">
    <property type="term" value="C:nucleus"/>
    <property type="evidence" value="ECO:0007669"/>
    <property type="project" value="UniProtKB-SubCell"/>
</dbReference>
<dbReference type="CDD" id="cd12608">
    <property type="entry name" value="RRM1_CoAA"/>
    <property type="match status" value="1"/>
</dbReference>
<dbReference type="GO" id="GO:0003729">
    <property type="term" value="F:mRNA binding"/>
    <property type="evidence" value="ECO:0007669"/>
    <property type="project" value="TreeGrafter"/>
</dbReference>
<dbReference type="InterPro" id="IPR000504">
    <property type="entry name" value="RRM_dom"/>
</dbReference>
<evidence type="ECO:0000256" key="9">
    <source>
        <dbReference type="ARBA" id="ARBA00075694"/>
    </source>
</evidence>
<gene>
    <name evidence="15" type="primary">rbm14a</name>
</gene>
<feature type="domain" description="RRM" evidence="13">
    <location>
        <begin position="90"/>
        <end position="167"/>
    </location>
</feature>
<dbReference type="InterPro" id="IPR050502">
    <property type="entry name" value="Euk_RNA-bind_prot"/>
</dbReference>
<dbReference type="Ensembl" id="ENSDCDT00010010490.1">
    <property type="protein sequence ID" value="ENSDCDP00010009996.1"/>
    <property type="gene ID" value="ENSDCDG00010004443.1"/>
</dbReference>
<evidence type="ECO:0000313" key="15">
    <source>
        <dbReference type="Ensembl" id="ENSDCDP00010009996.1"/>
    </source>
</evidence>
<dbReference type="InterPro" id="IPR003954">
    <property type="entry name" value="RRM_euk-type"/>
</dbReference>
<evidence type="ECO:0000313" key="16">
    <source>
        <dbReference type="Proteomes" id="UP000694580"/>
    </source>
</evidence>
<name>A0AAY4ARM4_9TELE</name>
<evidence type="ECO:0000256" key="10">
    <source>
        <dbReference type="PROSITE-ProRule" id="PRU00047"/>
    </source>
</evidence>
<dbReference type="Proteomes" id="UP000694580">
    <property type="component" value="Chromosome 6"/>
</dbReference>
<evidence type="ECO:0000256" key="2">
    <source>
        <dbReference type="ARBA" id="ARBA00004496"/>
    </source>
</evidence>
<dbReference type="GeneTree" id="ENSGT00940000157436"/>
<keyword evidence="10" id="KW-0863">Zinc-finger</keyword>
<keyword evidence="10" id="KW-0479">Metal-binding</keyword>
<keyword evidence="16" id="KW-1185">Reference proteome</keyword>
<dbReference type="FunFam" id="3.30.70.330:FF:000046">
    <property type="entry name" value="RNA-binding protein 14 isoform X1"/>
    <property type="match status" value="1"/>
</dbReference>
<feature type="domain" description="RRM" evidence="13">
    <location>
        <begin position="14"/>
        <end position="84"/>
    </location>
</feature>
<dbReference type="GO" id="GO:0010467">
    <property type="term" value="P:gene expression"/>
    <property type="evidence" value="ECO:0007669"/>
    <property type="project" value="UniProtKB-ARBA"/>
</dbReference>
<keyword evidence="6 11" id="KW-0694">RNA-binding</keyword>
<evidence type="ECO:0000256" key="12">
    <source>
        <dbReference type="SAM" id="MobiDB-lite"/>
    </source>
</evidence>
<dbReference type="GeneID" id="114792074"/>
<reference evidence="15" key="3">
    <citation type="submission" date="2025-09" db="UniProtKB">
        <authorList>
            <consortium name="Ensembl"/>
        </authorList>
    </citation>
    <scope>IDENTIFICATION</scope>
</reference>
<dbReference type="RefSeq" id="XP_028838742.1">
    <property type="nucleotide sequence ID" value="XM_028982909.1"/>
</dbReference>
<dbReference type="PROSITE" id="PS50102">
    <property type="entry name" value="RRM"/>
    <property type="match status" value="2"/>
</dbReference>
<evidence type="ECO:0000256" key="6">
    <source>
        <dbReference type="ARBA" id="ARBA00022884"/>
    </source>
</evidence>
<dbReference type="AlphaFoldDB" id="A0AAY4ARM4"/>
<accession>A0AAY4ARM4</accession>
<dbReference type="Pfam" id="PF00076">
    <property type="entry name" value="RRM_1"/>
    <property type="match status" value="2"/>
</dbReference>
<keyword evidence="7" id="KW-0539">Nucleus</keyword>
<dbReference type="SMART" id="SM00360">
    <property type="entry name" value="RRM"/>
    <property type="match status" value="2"/>
</dbReference>
<dbReference type="GO" id="GO:0098534">
    <property type="term" value="P:centriole assembly"/>
    <property type="evidence" value="ECO:0007669"/>
    <property type="project" value="UniProtKB-ARBA"/>
</dbReference>
<organism evidence="15 16">
    <name type="scientific">Denticeps clupeoides</name>
    <name type="common">denticle herring</name>
    <dbReference type="NCBI Taxonomy" id="299321"/>
    <lineage>
        <taxon>Eukaryota</taxon>
        <taxon>Metazoa</taxon>
        <taxon>Chordata</taxon>
        <taxon>Craniata</taxon>
        <taxon>Vertebrata</taxon>
        <taxon>Euteleostomi</taxon>
        <taxon>Actinopterygii</taxon>
        <taxon>Neopterygii</taxon>
        <taxon>Teleostei</taxon>
        <taxon>Clupei</taxon>
        <taxon>Clupeiformes</taxon>
        <taxon>Denticipitoidei</taxon>
        <taxon>Denticipitidae</taxon>
        <taxon>Denticeps</taxon>
    </lineage>
</organism>
<dbReference type="InterPro" id="IPR001878">
    <property type="entry name" value="Znf_CCHC"/>
</dbReference>
<reference evidence="15 16" key="1">
    <citation type="submission" date="2020-06" db="EMBL/GenBank/DDBJ databases">
        <authorList>
            <consortium name="Wellcome Sanger Institute Data Sharing"/>
        </authorList>
    </citation>
    <scope>NUCLEOTIDE SEQUENCE [LARGE SCALE GENOMIC DNA]</scope>
</reference>
<keyword evidence="5" id="KW-0677">Repeat</keyword>
<keyword evidence="10" id="KW-0862">Zinc</keyword>
<evidence type="ECO:0000256" key="1">
    <source>
        <dbReference type="ARBA" id="ARBA00004123"/>
    </source>
</evidence>
<dbReference type="InterPro" id="IPR035979">
    <property type="entry name" value="RBD_domain_sf"/>
</dbReference>
<evidence type="ECO:0000259" key="14">
    <source>
        <dbReference type="PROSITE" id="PS50158"/>
    </source>
</evidence>
<evidence type="ECO:0000256" key="5">
    <source>
        <dbReference type="ARBA" id="ARBA00022737"/>
    </source>
</evidence>
<feature type="domain" description="CCHC-type" evidence="14">
    <location>
        <begin position="180"/>
        <end position="194"/>
    </location>
</feature>
<dbReference type="PROSITE" id="PS50158">
    <property type="entry name" value="ZF_CCHC"/>
    <property type="match status" value="1"/>
</dbReference>
<dbReference type="RefSeq" id="XP_028838741.1">
    <property type="nucleotide sequence ID" value="XM_028982908.1"/>
</dbReference>
<comment type="subcellular location">
    <subcellularLocation>
        <location evidence="2">Cytoplasm</location>
    </subcellularLocation>
    <subcellularLocation>
        <location evidence="1">Nucleus</location>
    </subcellularLocation>
</comment>
<feature type="region of interest" description="Disordered" evidence="12">
    <location>
        <begin position="339"/>
        <end position="395"/>
    </location>
</feature>
<protein>
    <recommendedName>
        <fullName evidence="8">RNA-binding protein 14</fullName>
    </recommendedName>
    <alternativeName>
        <fullName evidence="9">RNA-binding motif protein 14</fullName>
    </alternativeName>
</protein>
<dbReference type="SUPFAM" id="SSF57756">
    <property type="entry name" value="Retrovirus zinc finger-like domains"/>
    <property type="match status" value="1"/>
</dbReference>
<dbReference type="PANTHER" id="PTHR48025:SF1">
    <property type="entry name" value="RRM DOMAIN-CONTAINING PROTEIN"/>
    <property type="match status" value="1"/>
</dbReference>
<keyword evidence="4" id="KW-0597">Phosphoprotein</keyword>